<keyword evidence="1" id="KW-0472">Membrane</keyword>
<keyword evidence="1" id="KW-0812">Transmembrane</keyword>
<dbReference type="Proteomes" id="UP000248544">
    <property type="component" value="Unassembled WGS sequence"/>
</dbReference>
<proteinExistence type="predicted"/>
<reference evidence="2 3" key="1">
    <citation type="submission" date="2018-01" db="EMBL/GenBank/DDBJ databases">
        <title>Draft genome sequence of Sphaerisporangium sp. 7K107.</title>
        <authorList>
            <person name="Sahin N."/>
            <person name="Saygin H."/>
            <person name="Ay H."/>
        </authorList>
    </citation>
    <scope>NUCLEOTIDE SEQUENCE [LARGE SCALE GENOMIC DNA]</scope>
    <source>
        <strain evidence="2 3">7K107</strain>
    </source>
</reference>
<dbReference type="RefSeq" id="WP_111169017.1">
    <property type="nucleotide sequence ID" value="NZ_POUA01000160.1"/>
</dbReference>
<feature type="transmembrane region" description="Helical" evidence="1">
    <location>
        <begin position="82"/>
        <end position="109"/>
    </location>
</feature>
<comment type="caution">
    <text evidence="2">The sequence shown here is derived from an EMBL/GenBank/DDBJ whole genome shotgun (WGS) entry which is preliminary data.</text>
</comment>
<evidence type="ECO:0000313" key="2">
    <source>
        <dbReference type="EMBL" id="PZG42135.1"/>
    </source>
</evidence>
<dbReference type="AlphaFoldDB" id="A0A2W2GPX1"/>
<sequence length="140" mass="15389">MTGGQRVRQVVNWLNLSTLFGLLVARLGRARLTRGPQGLIFAHGYRIPFPIANAFTVGNVIVTKYPEGFLQGRLLAHEARHATQYACCLGVVMILLYVAALAVSVAVCGHRASWNVFERLAGLDDAGYPRTPVRWRRATG</sequence>
<protein>
    <recommendedName>
        <fullName evidence="4">DUF4157 domain-containing protein</fullName>
    </recommendedName>
</protein>
<organism evidence="2 3">
    <name type="scientific">Spongiactinospora gelatinilytica</name>
    <dbReference type="NCBI Taxonomy" id="2666298"/>
    <lineage>
        <taxon>Bacteria</taxon>
        <taxon>Bacillati</taxon>
        <taxon>Actinomycetota</taxon>
        <taxon>Actinomycetes</taxon>
        <taxon>Streptosporangiales</taxon>
        <taxon>Streptosporangiaceae</taxon>
        <taxon>Spongiactinospora</taxon>
    </lineage>
</organism>
<evidence type="ECO:0000256" key="1">
    <source>
        <dbReference type="SAM" id="Phobius"/>
    </source>
</evidence>
<evidence type="ECO:0008006" key="4">
    <source>
        <dbReference type="Google" id="ProtNLM"/>
    </source>
</evidence>
<name>A0A2W2GPX1_9ACTN</name>
<dbReference type="EMBL" id="POUA01000160">
    <property type="protein sequence ID" value="PZG42135.1"/>
    <property type="molecule type" value="Genomic_DNA"/>
</dbReference>
<keyword evidence="3" id="KW-1185">Reference proteome</keyword>
<accession>A0A2W2GPX1</accession>
<gene>
    <name evidence="2" type="ORF">C1I98_20255</name>
</gene>
<keyword evidence="1" id="KW-1133">Transmembrane helix</keyword>
<evidence type="ECO:0000313" key="3">
    <source>
        <dbReference type="Proteomes" id="UP000248544"/>
    </source>
</evidence>